<reference evidence="6 8" key="1">
    <citation type="submission" date="2020-01" db="EMBL/GenBank/DDBJ databases">
        <title>the WGS Modestobacter muralis CPCC 204518.</title>
        <authorList>
            <person name="Jiang Z."/>
        </authorList>
    </citation>
    <scope>NUCLEOTIDE SEQUENCE [LARGE SCALE GENOMIC DNA]</scope>
    <source>
        <strain evidence="6 8">DSM 100205</strain>
    </source>
</reference>
<dbReference type="Gene3D" id="1.10.357.10">
    <property type="entry name" value="Tetracycline Repressor, domain 2"/>
    <property type="match status" value="1"/>
</dbReference>
<organism evidence="6 8">
    <name type="scientific">Modestobacter muralis</name>
    <dbReference type="NCBI Taxonomy" id="1608614"/>
    <lineage>
        <taxon>Bacteria</taxon>
        <taxon>Bacillati</taxon>
        <taxon>Actinomycetota</taxon>
        <taxon>Actinomycetes</taxon>
        <taxon>Geodermatophilales</taxon>
        <taxon>Geodermatophilaceae</taxon>
        <taxon>Modestobacter</taxon>
    </lineage>
</organism>
<keyword evidence="1" id="KW-0805">Transcription regulation</keyword>
<dbReference type="InterPro" id="IPR009057">
    <property type="entry name" value="Homeodomain-like_sf"/>
</dbReference>
<dbReference type="InterPro" id="IPR041347">
    <property type="entry name" value="MftR_C"/>
</dbReference>
<evidence type="ECO:0000256" key="3">
    <source>
        <dbReference type="ARBA" id="ARBA00023163"/>
    </source>
</evidence>
<keyword evidence="3" id="KW-0804">Transcription</keyword>
<keyword evidence="2 4" id="KW-0238">DNA-binding</keyword>
<proteinExistence type="predicted"/>
<evidence type="ECO:0000313" key="8">
    <source>
        <dbReference type="Proteomes" id="UP000468828"/>
    </source>
</evidence>
<dbReference type="RefSeq" id="WP_163611623.1">
    <property type="nucleotide sequence ID" value="NZ_JAAGWB010000036.1"/>
</dbReference>
<dbReference type="SUPFAM" id="SSF46689">
    <property type="entry name" value="Homeodomain-like"/>
    <property type="match status" value="1"/>
</dbReference>
<evidence type="ECO:0000256" key="4">
    <source>
        <dbReference type="PROSITE-ProRule" id="PRU00335"/>
    </source>
</evidence>
<sequence>MTELGLRERKKADTRAALAAATVRLAVDRGWEHVTVEAIAAAADVSYRTFFNYFSSKEESLLQPGGPDQPRLSTRLRAVPADLAPFAAVRAAARAELVELEADPAGLRERMTVLMSTPSLLPRLVEMSATDEREFALAVAERTGADADTDLLPALLSAVVSAALRVSLLRWHAQGGTTPLTALADEALDAVAAGLPAAHSTRSRRPTGAA</sequence>
<dbReference type="InterPro" id="IPR001647">
    <property type="entry name" value="HTH_TetR"/>
</dbReference>
<name>A0A6P0EVH1_9ACTN</name>
<accession>A0A6P0EVH1</accession>
<evidence type="ECO:0000259" key="5">
    <source>
        <dbReference type="PROSITE" id="PS50977"/>
    </source>
</evidence>
<dbReference type="AlphaFoldDB" id="A0A6P0EVH1"/>
<protein>
    <submittedName>
        <fullName evidence="6">TetR family transcriptional regulator</fullName>
    </submittedName>
</protein>
<evidence type="ECO:0000256" key="2">
    <source>
        <dbReference type="ARBA" id="ARBA00023125"/>
    </source>
</evidence>
<dbReference type="EMBL" id="JAAGWH010000034">
    <property type="protein sequence ID" value="NEK95055.1"/>
    <property type="molecule type" value="Genomic_DNA"/>
</dbReference>
<dbReference type="Proteomes" id="UP000471152">
    <property type="component" value="Unassembled WGS sequence"/>
</dbReference>
<reference evidence="7 9" key="2">
    <citation type="submission" date="2020-02" db="EMBL/GenBank/DDBJ databases">
        <title>The WGS of Modestobacter muralis DSM 100205.</title>
        <authorList>
            <person name="Jiang Z."/>
        </authorList>
    </citation>
    <scope>NUCLEOTIDE SEQUENCE [LARGE SCALE GENOMIC DNA]</scope>
    <source>
        <strain evidence="7 9">DSM 100205</strain>
    </source>
</reference>
<dbReference type="Proteomes" id="UP000468828">
    <property type="component" value="Unassembled WGS sequence"/>
</dbReference>
<dbReference type="GO" id="GO:0003700">
    <property type="term" value="F:DNA-binding transcription factor activity"/>
    <property type="evidence" value="ECO:0007669"/>
    <property type="project" value="TreeGrafter"/>
</dbReference>
<evidence type="ECO:0000313" key="7">
    <source>
        <dbReference type="EMBL" id="NEN51943.1"/>
    </source>
</evidence>
<dbReference type="PANTHER" id="PTHR30055">
    <property type="entry name" value="HTH-TYPE TRANSCRIPTIONAL REGULATOR RUTR"/>
    <property type="match status" value="1"/>
</dbReference>
<comment type="caution">
    <text evidence="6">The sequence shown here is derived from an EMBL/GenBank/DDBJ whole genome shotgun (WGS) entry which is preliminary data.</text>
</comment>
<dbReference type="PANTHER" id="PTHR30055:SF238">
    <property type="entry name" value="MYCOFACTOCIN BIOSYNTHESIS TRANSCRIPTIONAL REGULATOR MFTR-RELATED"/>
    <property type="match status" value="1"/>
</dbReference>
<keyword evidence="8" id="KW-1185">Reference proteome</keyword>
<dbReference type="EMBL" id="JAAGWB010000036">
    <property type="protein sequence ID" value="NEN51943.1"/>
    <property type="molecule type" value="Genomic_DNA"/>
</dbReference>
<dbReference type="GO" id="GO:0000976">
    <property type="term" value="F:transcription cis-regulatory region binding"/>
    <property type="evidence" value="ECO:0007669"/>
    <property type="project" value="TreeGrafter"/>
</dbReference>
<dbReference type="Pfam" id="PF17754">
    <property type="entry name" value="TetR_C_14"/>
    <property type="match status" value="1"/>
</dbReference>
<feature type="DNA-binding region" description="H-T-H motif" evidence="4">
    <location>
        <begin position="35"/>
        <end position="54"/>
    </location>
</feature>
<dbReference type="Gene3D" id="1.10.10.60">
    <property type="entry name" value="Homeodomain-like"/>
    <property type="match status" value="1"/>
</dbReference>
<dbReference type="PROSITE" id="PS50977">
    <property type="entry name" value="HTH_TETR_2"/>
    <property type="match status" value="1"/>
</dbReference>
<feature type="domain" description="HTH tetR-type" evidence="5">
    <location>
        <begin position="12"/>
        <end position="72"/>
    </location>
</feature>
<gene>
    <name evidence="7" type="ORF">G3R41_13510</name>
    <name evidence="6" type="ORF">GCU67_12855</name>
</gene>
<dbReference type="InterPro" id="IPR050109">
    <property type="entry name" value="HTH-type_TetR-like_transc_reg"/>
</dbReference>
<evidence type="ECO:0000256" key="1">
    <source>
        <dbReference type="ARBA" id="ARBA00023015"/>
    </source>
</evidence>
<evidence type="ECO:0000313" key="9">
    <source>
        <dbReference type="Proteomes" id="UP000471152"/>
    </source>
</evidence>
<dbReference type="Pfam" id="PF00440">
    <property type="entry name" value="TetR_N"/>
    <property type="match status" value="1"/>
</dbReference>
<evidence type="ECO:0000313" key="6">
    <source>
        <dbReference type="EMBL" id="NEK95055.1"/>
    </source>
</evidence>